<comment type="function">
    <text evidence="9">Part of the twin-arginine translocation (Tat) system that transports large folded proteins containing a characteristic twin-arginine motif in their signal peptide across membranes. TatA could form the protein-conducting channel of the Tat system.</text>
</comment>
<keyword evidence="6 9" id="KW-1133">Transmembrane helix</keyword>
<evidence type="ECO:0000313" key="12">
    <source>
        <dbReference type="Proteomes" id="UP001154240"/>
    </source>
</evidence>
<organism evidence="11 12">
    <name type="scientific">Thiovibrio frasassiensis</name>
    <dbReference type="NCBI Taxonomy" id="2984131"/>
    <lineage>
        <taxon>Bacteria</taxon>
        <taxon>Pseudomonadati</taxon>
        <taxon>Thermodesulfobacteriota</taxon>
        <taxon>Desulfobulbia</taxon>
        <taxon>Desulfobulbales</taxon>
        <taxon>Thiovibrionaceae</taxon>
        <taxon>Thiovibrio</taxon>
    </lineage>
</organism>
<comment type="caution">
    <text evidence="11">The sequence shown here is derived from an EMBL/GenBank/DDBJ whole genome shotgun (WGS) entry which is preliminary data.</text>
</comment>
<dbReference type="Proteomes" id="UP001154240">
    <property type="component" value="Unassembled WGS sequence"/>
</dbReference>
<reference evidence="11" key="1">
    <citation type="journal article" date="2022" name="bioRxiv">
        <title>Thiovibrio frasassiensisgen. nov., sp. nov., an autotrophic, elemental sulfur disproportionating bacterium isolated from sulfidic karst sediment, and proposal of Thiovibrionaceae fam. nov.</title>
        <authorList>
            <person name="Aronson H."/>
            <person name="Thomas C."/>
            <person name="Bhattacharyya M."/>
            <person name="Eckstein S."/>
            <person name="Jensen S."/>
            <person name="Barco R."/>
            <person name="Macalady J."/>
            <person name="Amend J."/>
        </authorList>
    </citation>
    <scope>NUCLEOTIDE SEQUENCE</scope>
    <source>
        <strain evidence="11">RS19-109</strain>
    </source>
</reference>
<keyword evidence="3 9" id="KW-1003">Cell membrane</keyword>
<sequence>MFGLGMPELIVILVIIVIIFGAGKLPEIGAGIGQGIKNFKKATKDADKQEKLDEKDKEGGSGPA</sequence>
<keyword evidence="5 9" id="KW-0653">Protein transport</keyword>
<dbReference type="EMBL" id="JAPHEH010000001">
    <property type="protein sequence ID" value="MDG4476635.1"/>
    <property type="molecule type" value="Genomic_DNA"/>
</dbReference>
<dbReference type="GO" id="GO:0033281">
    <property type="term" value="C:TAT protein transport complex"/>
    <property type="evidence" value="ECO:0007669"/>
    <property type="project" value="UniProtKB-UniRule"/>
</dbReference>
<dbReference type="Pfam" id="PF02416">
    <property type="entry name" value="TatA_B_E"/>
    <property type="match status" value="1"/>
</dbReference>
<evidence type="ECO:0000256" key="2">
    <source>
        <dbReference type="ARBA" id="ARBA00022448"/>
    </source>
</evidence>
<evidence type="ECO:0000313" key="11">
    <source>
        <dbReference type="EMBL" id="MDG4476635.1"/>
    </source>
</evidence>
<dbReference type="GO" id="GO:0008320">
    <property type="term" value="F:protein transmembrane transporter activity"/>
    <property type="evidence" value="ECO:0007669"/>
    <property type="project" value="UniProtKB-UniRule"/>
</dbReference>
<keyword evidence="12" id="KW-1185">Reference proteome</keyword>
<comment type="subcellular location">
    <subcellularLocation>
        <location evidence="1 9">Cell membrane</location>
        <topology evidence="1 9">Single-pass membrane protein</topology>
    </subcellularLocation>
</comment>
<evidence type="ECO:0000256" key="7">
    <source>
        <dbReference type="ARBA" id="ARBA00023010"/>
    </source>
</evidence>
<evidence type="ECO:0000256" key="9">
    <source>
        <dbReference type="HAMAP-Rule" id="MF_00236"/>
    </source>
</evidence>
<dbReference type="RefSeq" id="WP_307633601.1">
    <property type="nucleotide sequence ID" value="NZ_JAPHEH010000001.1"/>
</dbReference>
<keyword evidence="8 9" id="KW-0472">Membrane</keyword>
<evidence type="ECO:0000256" key="3">
    <source>
        <dbReference type="ARBA" id="ARBA00022475"/>
    </source>
</evidence>
<gene>
    <name evidence="9 11" type="primary">tatA</name>
    <name evidence="11" type="ORF">OLX77_10780</name>
</gene>
<dbReference type="GO" id="GO:0043953">
    <property type="term" value="P:protein transport by the Tat complex"/>
    <property type="evidence" value="ECO:0007669"/>
    <property type="project" value="UniProtKB-UniRule"/>
</dbReference>
<evidence type="ECO:0000256" key="8">
    <source>
        <dbReference type="ARBA" id="ARBA00023136"/>
    </source>
</evidence>
<dbReference type="InterPro" id="IPR006312">
    <property type="entry name" value="TatA/E"/>
</dbReference>
<evidence type="ECO:0000256" key="6">
    <source>
        <dbReference type="ARBA" id="ARBA00022989"/>
    </source>
</evidence>
<dbReference type="PANTHER" id="PTHR42982:SF1">
    <property type="entry name" value="SEC-INDEPENDENT PROTEIN TRANSLOCASE PROTEIN TATA"/>
    <property type="match status" value="1"/>
</dbReference>
<proteinExistence type="inferred from homology"/>
<comment type="subunit">
    <text evidence="9">Forms a complex with TatC.</text>
</comment>
<dbReference type="InterPro" id="IPR003369">
    <property type="entry name" value="TatA/B/E"/>
</dbReference>
<evidence type="ECO:0000256" key="4">
    <source>
        <dbReference type="ARBA" id="ARBA00022692"/>
    </source>
</evidence>
<dbReference type="PANTHER" id="PTHR42982">
    <property type="entry name" value="SEC-INDEPENDENT PROTEIN TRANSLOCASE PROTEIN TATA"/>
    <property type="match status" value="1"/>
</dbReference>
<protein>
    <recommendedName>
        <fullName evidence="9">Sec-independent protein translocase protein TatA</fullName>
    </recommendedName>
</protein>
<dbReference type="HAMAP" id="MF_00236">
    <property type="entry name" value="TatA_E"/>
    <property type="match status" value="1"/>
</dbReference>
<accession>A0A9X4MIQ7</accession>
<feature type="region of interest" description="Disordered" evidence="10">
    <location>
        <begin position="44"/>
        <end position="64"/>
    </location>
</feature>
<keyword evidence="4 9" id="KW-0812">Transmembrane</keyword>
<dbReference type="Gene3D" id="1.20.5.3310">
    <property type="match status" value="1"/>
</dbReference>
<dbReference type="AlphaFoldDB" id="A0A9X4MIQ7"/>
<keyword evidence="7 9" id="KW-0811">Translocation</keyword>
<evidence type="ECO:0000256" key="10">
    <source>
        <dbReference type="SAM" id="MobiDB-lite"/>
    </source>
</evidence>
<evidence type="ECO:0000256" key="5">
    <source>
        <dbReference type="ARBA" id="ARBA00022927"/>
    </source>
</evidence>
<dbReference type="NCBIfam" id="TIGR01411">
    <property type="entry name" value="tatAE"/>
    <property type="match status" value="1"/>
</dbReference>
<name>A0A9X4MIQ7_9BACT</name>
<evidence type="ECO:0000256" key="1">
    <source>
        <dbReference type="ARBA" id="ARBA00004162"/>
    </source>
</evidence>
<comment type="similarity">
    <text evidence="9">Belongs to the TatA/E family.</text>
</comment>
<keyword evidence="2 9" id="KW-0813">Transport</keyword>
<reference evidence="11" key="2">
    <citation type="submission" date="2022-10" db="EMBL/GenBank/DDBJ databases">
        <authorList>
            <person name="Aronson H.S."/>
        </authorList>
    </citation>
    <scope>NUCLEOTIDE SEQUENCE</scope>
    <source>
        <strain evidence="11">RS19-109</strain>
    </source>
</reference>
<feature type="transmembrane region" description="Helical" evidence="9">
    <location>
        <begin position="6"/>
        <end position="23"/>
    </location>
</feature>